<gene>
    <name evidence="1" type="ORF">K8V07_05200</name>
</gene>
<dbReference type="EMBL" id="DYVL01000068">
    <property type="protein sequence ID" value="HJG11308.1"/>
    <property type="molecule type" value="Genomic_DNA"/>
</dbReference>
<feature type="non-terminal residue" evidence="1">
    <location>
        <position position="1"/>
    </location>
</feature>
<sequence length="116" mass="13485">KATNEKIKKYYKENEENLGENNRFFTYIKFFNVNGKNYGIVAGKTNYTNPDLLFDSRNGEKDNRYARIFLNSLSGAEWSETIVIVNHESSASEYADNQAALFIECYLQRKFNLLDS</sequence>
<organism evidence="1 2">
    <name type="scientific">Bacteroides xylanisolvens</name>
    <dbReference type="NCBI Taxonomy" id="371601"/>
    <lineage>
        <taxon>Bacteria</taxon>
        <taxon>Pseudomonadati</taxon>
        <taxon>Bacteroidota</taxon>
        <taxon>Bacteroidia</taxon>
        <taxon>Bacteroidales</taxon>
        <taxon>Bacteroidaceae</taxon>
        <taxon>Bacteroides</taxon>
    </lineage>
</organism>
<proteinExistence type="predicted"/>
<reference evidence="1" key="1">
    <citation type="journal article" date="2021" name="PeerJ">
        <title>Extensive microbial diversity within the chicken gut microbiome revealed by metagenomics and culture.</title>
        <authorList>
            <person name="Gilroy R."/>
            <person name="Ravi A."/>
            <person name="Getino M."/>
            <person name="Pursley I."/>
            <person name="Horton D.L."/>
            <person name="Alikhan N.F."/>
            <person name="Baker D."/>
            <person name="Gharbi K."/>
            <person name="Hall N."/>
            <person name="Watson M."/>
            <person name="Adriaenssens E.M."/>
            <person name="Foster-Nyarko E."/>
            <person name="Jarju S."/>
            <person name="Secka A."/>
            <person name="Antonio M."/>
            <person name="Oren A."/>
            <person name="Chaudhuri R.R."/>
            <person name="La Ragione R."/>
            <person name="Hildebrand F."/>
            <person name="Pallen M.J."/>
        </authorList>
    </citation>
    <scope>NUCLEOTIDE SEQUENCE</scope>
    <source>
        <strain evidence="1">CHK154-13316</strain>
    </source>
</reference>
<comment type="caution">
    <text evidence="1">The sequence shown here is derived from an EMBL/GenBank/DDBJ whole genome shotgun (WGS) entry which is preliminary data.</text>
</comment>
<evidence type="ECO:0000313" key="2">
    <source>
        <dbReference type="Proteomes" id="UP000747074"/>
    </source>
</evidence>
<accession>A0A921I4G5</accession>
<dbReference type="AlphaFoldDB" id="A0A921I4G5"/>
<dbReference type="Proteomes" id="UP000747074">
    <property type="component" value="Unassembled WGS sequence"/>
</dbReference>
<evidence type="ECO:0000313" key="1">
    <source>
        <dbReference type="EMBL" id="HJG11308.1"/>
    </source>
</evidence>
<name>A0A921I4G5_9BACE</name>
<reference evidence="1" key="2">
    <citation type="submission" date="2021-09" db="EMBL/GenBank/DDBJ databases">
        <authorList>
            <person name="Gilroy R."/>
        </authorList>
    </citation>
    <scope>NUCLEOTIDE SEQUENCE</scope>
    <source>
        <strain evidence="1">CHK154-13316</strain>
    </source>
</reference>
<protein>
    <submittedName>
        <fullName evidence="1">Uncharacterized protein</fullName>
    </submittedName>
</protein>